<dbReference type="PROSITE" id="PS00534">
    <property type="entry name" value="FERROCHELATASE"/>
    <property type="match status" value="1"/>
</dbReference>
<evidence type="ECO:0000313" key="11">
    <source>
        <dbReference type="EMBL" id="KAK2076653.1"/>
    </source>
</evidence>
<gene>
    <name evidence="11" type="ORF">QBZ16_005413</name>
</gene>
<dbReference type="GO" id="GO:0004325">
    <property type="term" value="F:ferrochelatase activity"/>
    <property type="evidence" value="ECO:0007669"/>
    <property type="project" value="UniProtKB-UniRule"/>
</dbReference>
<dbReference type="Pfam" id="PF00762">
    <property type="entry name" value="Ferrochelatase"/>
    <property type="match status" value="1"/>
</dbReference>
<keyword evidence="7 9" id="KW-0627">Porphyrin biosynthesis</keyword>
<evidence type="ECO:0000256" key="8">
    <source>
        <dbReference type="ARBA" id="ARBA00049380"/>
    </source>
</evidence>
<comment type="pathway">
    <text evidence="2 9">Porphyrin-containing compound metabolism; protoheme biosynthesis; protoheme from protoporphyrin-IX: step 1/1.</text>
</comment>
<evidence type="ECO:0000256" key="3">
    <source>
        <dbReference type="ARBA" id="ARBA00007718"/>
    </source>
</evidence>
<keyword evidence="9" id="KW-0150">Chloroplast</keyword>
<sequence length="416" mass="45862">MHRSPRRFAANTTLQRSLASSVEAPKELAKGDAAVESPQPHPPRARPGYDPATDKVGVLLLNLGGPDTLDDVRPFLYNLFADPDIIRLPRAISWLQPLIAWGISTRRAPKAREAYESIGGGSPLRRLTDEQGAALRAALGAAGVPVTVAVAMRYWAPFTDAALAKLRDAGVNKVVVLPLYPQYSVSTTGSSLRALRECLERDPAARSMRFAVVPHWCGRPGYVSARVVIFFSAHGVPVKYVEAGDPYQSEMEWCVKLVVRELRARGLGNRCTLAYQSRVGPVQWLTPYTDDAIRELGAEGVHGLLAVPIAFVSEHIETLEEIDMEYRELAEESGIKVWGRAPAMNSYPPFIQDLAEAVLEALPQTDRAEDDPLTIKKIYRLAPVNRRAKKARHPWLRRVLKDMAIFGGGGAYMKPE</sequence>
<proteinExistence type="inferred from homology"/>
<comment type="catalytic activity">
    <reaction evidence="8 9">
        <text>heme b + 2 H(+) = protoporphyrin IX + Fe(2+)</text>
        <dbReference type="Rhea" id="RHEA:22584"/>
        <dbReference type="ChEBI" id="CHEBI:15378"/>
        <dbReference type="ChEBI" id="CHEBI:29033"/>
        <dbReference type="ChEBI" id="CHEBI:57306"/>
        <dbReference type="ChEBI" id="CHEBI:60344"/>
        <dbReference type="EC" id="4.98.1.1"/>
    </reaction>
</comment>
<evidence type="ECO:0000256" key="4">
    <source>
        <dbReference type="ARBA" id="ARBA00023004"/>
    </source>
</evidence>
<evidence type="ECO:0000256" key="5">
    <source>
        <dbReference type="ARBA" id="ARBA00023133"/>
    </source>
</evidence>
<dbReference type="Proteomes" id="UP001255856">
    <property type="component" value="Unassembled WGS sequence"/>
</dbReference>
<dbReference type="HAMAP" id="MF_00323">
    <property type="entry name" value="Ferrochelatase"/>
    <property type="match status" value="1"/>
</dbReference>
<evidence type="ECO:0000256" key="7">
    <source>
        <dbReference type="ARBA" id="ARBA00023244"/>
    </source>
</evidence>
<comment type="similarity">
    <text evidence="3 9">Belongs to the ferrochelatase family.</text>
</comment>
<feature type="compositionally biased region" description="Polar residues" evidence="10">
    <location>
        <begin position="10"/>
        <end position="20"/>
    </location>
</feature>
<comment type="caution">
    <text evidence="11">The sequence shown here is derived from an EMBL/GenBank/DDBJ whole genome shotgun (WGS) entry which is preliminary data.</text>
</comment>
<evidence type="ECO:0000256" key="9">
    <source>
        <dbReference type="RuleBase" id="RU000607"/>
    </source>
</evidence>
<dbReference type="InterPro" id="IPR001015">
    <property type="entry name" value="Ferrochelatase"/>
</dbReference>
<dbReference type="PANTHER" id="PTHR11108:SF1">
    <property type="entry name" value="FERROCHELATASE, MITOCHONDRIAL"/>
    <property type="match status" value="1"/>
</dbReference>
<comment type="function">
    <text evidence="9">Catalyzes the ferrous insertion into protoporphyrin IX.</text>
</comment>
<keyword evidence="6 9" id="KW-0456">Lyase</keyword>
<keyword evidence="12" id="KW-1185">Reference proteome</keyword>
<evidence type="ECO:0000256" key="2">
    <source>
        <dbReference type="ARBA" id="ARBA00004943"/>
    </source>
</evidence>
<dbReference type="EMBL" id="JASFZW010000009">
    <property type="protein sequence ID" value="KAK2076653.1"/>
    <property type="molecule type" value="Genomic_DNA"/>
</dbReference>
<dbReference type="GO" id="GO:0005739">
    <property type="term" value="C:mitochondrion"/>
    <property type="evidence" value="ECO:0007669"/>
    <property type="project" value="TreeGrafter"/>
</dbReference>
<keyword evidence="4 9" id="KW-0408">Iron</keyword>
<feature type="region of interest" description="Disordered" evidence="10">
    <location>
        <begin position="1"/>
        <end position="51"/>
    </location>
</feature>
<dbReference type="CDD" id="cd00419">
    <property type="entry name" value="Ferrochelatase_C"/>
    <property type="match status" value="1"/>
</dbReference>
<evidence type="ECO:0000256" key="10">
    <source>
        <dbReference type="SAM" id="MobiDB-lite"/>
    </source>
</evidence>
<dbReference type="NCBIfam" id="TIGR00109">
    <property type="entry name" value="hemH"/>
    <property type="match status" value="1"/>
</dbReference>
<dbReference type="Gene3D" id="3.40.50.1400">
    <property type="match status" value="2"/>
</dbReference>
<comment type="subcellular location">
    <subcellularLocation>
        <location evidence="1 9">Plastid</location>
        <location evidence="1 9">Chloroplast</location>
    </subcellularLocation>
</comment>
<accession>A0AAD9MKM8</accession>
<dbReference type="PANTHER" id="PTHR11108">
    <property type="entry name" value="FERROCHELATASE"/>
    <property type="match status" value="1"/>
</dbReference>
<protein>
    <recommendedName>
        <fullName evidence="9">Ferrochelatase</fullName>
        <ecNumber evidence="9">4.98.1.1</ecNumber>
    </recommendedName>
</protein>
<organism evidence="11 12">
    <name type="scientific">Prototheca wickerhamii</name>
    <dbReference type="NCBI Taxonomy" id="3111"/>
    <lineage>
        <taxon>Eukaryota</taxon>
        <taxon>Viridiplantae</taxon>
        <taxon>Chlorophyta</taxon>
        <taxon>core chlorophytes</taxon>
        <taxon>Trebouxiophyceae</taxon>
        <taxon>Chlorellales</taxon>
        <taxon>Chlorellaceae</taxon>
        <taxon>Prototheca</taxon>
    </lineage>
</organism>
<dbReference type="AlphaFoldDB" id="A0AAD9MKM8"/>
<reference evidence="11" key="1">
    <citation type="submission" date="2021-01" db="EMBL/GenBank/DDBJ databases">
        <authorList>
            <person name="Eckstrom K.M.E."/>
        </authorList>
    </citation>
    <scope>NUCLEOTIDE SEQUENCE</scope>
    <source>
        <strain evidence="11">UVCC 0001</strain>
    </source>
</reference>
<dbReference type="SUPFAM" id="SSF53800">
    <property type="entry name" value="Chelatase"/>
    <property type="match status" value="1"/>
</dbReference>
<dbReference type="InterPro" id="IPR033644">
    <property type="entry name" value="Ferrochelatase_C"/>
</dbReference>
<keyword evidence="9" id="KW-0934">Plastid</keyword>
<dbReference type="CDD" id="cd03411">
    <property type="entry name" value="Ferrochelatase_N"/>
    <property type="match status" value="1"/>
</dbReference>
<name>A0AAD9MKM8_PROWI</name>
<dbReference type="EC" id="4.98.1.1" evidence="9"/>
<dbReference type="InterPro" id="IPR033659">
    <property type="entry name" value="Ferrochelatase_N"/>
</dbReference>
<evidence type="ECO:0000256" key="6">
    <source>
        <dbReference type="ARBA" id="ARBA00023239"/>
    </source>
</evidence>
<keyword evidence="5 9" id="KW-0350">Heme biosynthesis</keyword>
<dbReference type="GO" id="GO:0006783">
    <property type="term" value="P:heme biosynthetic process"/>
    <property type="evidence" value="ECO:0007669"/>
    <property type="project" value="UniProtKB-UniRule"/>
</dbReference>
<evidence type="ECO:0000256" key="1">
    <source>
        <dbReference type="ARBA" id="ARBA00004229"/>
    </source>
</evidence>
<dbReference type="InterPro" id="IPR019772">
    <property type="entry name" value="Ferrochelatase_AS"/>
</dbReference>
<evidence type="ECO:0000313" key="12">
    <source>
        <dbReference type="Proteomes" id="UP001255856"/>
    </source>
</evidence>
<dbReference type="FunFam" id="3.40.50.1400:FF:000006">
    <property type="entry name" value="Ferrochelatase"/>
    <property type="match status" value="1"/>
</dbReference>
<dbReference type="GO" id="GO:0009507">
    <property type="term" value="C:chloroplast"/>
    <property type="evidence" value="ECO:0007669"/>
    <property type="project" value="UniProtKB-SubCell"/>
</dbReference>